<keyword evidence="1" id="KW-0680">Restriction system</keyword>
<protein>
    <recommendedName>
        <fullName evidence="5">Type I restriction modification DNA specificity domain-containing protein</fullName>
    </recommendedName>
</protein>
<proteinExistence type="predicted"/>
<dbReference type="GO" id="GO:0003677">
    <property type="term" value="F:DNA binding"/>
    <property type="evidence" value="ECO:0007669"/>
    <property type="project" value="UniProtKB-KW"/>
</dbReference>
<gene>
    <name evidence="3" type="ORF">KOY49_02260</name>
</gene>
<dbReference type="SUPFAM" id="SSF116734">
    <property type="entry name" value="DNA methylase specificity domain"/>
    <property type="match status" value="1"/>
</dbReference>
<keyword evidence="4" id="KW-1185">Reference proteome</keyword>
<dbReference type="Proteomes" id="UP000677117">
    <property type="component" value="Chromosome"/>
</dbReference>
<keyword evidence="2" id="KW-0238">DNA-binding</keyword>
<dbReference type="Gene3D" id="3.90.220.20">
    <property type="entry name" value="DNA methylase specificity domains"/>
    <property type="match status" value="1"/>
</dbReference>
<dbReference type="AlphaFoldDB" id="A0A8F1MB75"/>
<evidence type="ECO:0000256" key="2">
    <source>
        <dbReference type="ARBA" id="ARBA00023125"/>
    </source>
</evidence>
<dbReference type="EMBL" id="CP076459">
    <property type="protein sequence ID" value="QWQ31870.1"/>
    <property type="molecule type" value="Genomic_DNA"/>
</dbReference>
<evidence type="ECO:0000256" key="1">
    <source>
        <dbReference type="ARBA" id="ARBA00022747"/>
    </source>
</evidence>
<name>A0A8F1MB75_9BACT</name>
<accession>A0A8F1MB75</accession>
<evidence type="ECO:0008006" key="5">
    <source>
        <dbReference type="Google" id="ProtNLM"/>
    </source>
</evidence>
<dbReference type="InterPro" id="IPR044946">
    <property type="entry name" value="Restrct_endonuc_typeI_TRD_sf"/>
</dbReference>
<dbReference type="RefSeq" id="WP_232736536.1">
    <property type="nucleotide sequence ID" value="NZ_CP076459.1"/>
</dbReference>
<sequence>MFKGKYDSFKVDEKLKTTSGGTPKSSVSEYYDGGDIPWLTSGEVNYGDITKSSNYITEKGLNNSSAKWVPENSKVDVGDVLMPMIGTVGNPIIVNTDKEFAMKCVATKALRTLSVTKKLRQNIFIIY</sequence>
<dbReference type="KEGG" id="mvl:KOY49_02260"/>
<organism evidence="3 4">
    <name type="scientific">Candidatus Minimicrobia vallesae</name>
    <dbReference type="NCBI Taxonomy" id="2841264"/>
    <lineage>
        <taxon>Bacteria</taxon>
        <taxon>Candidatus Saccharimonadota</taxon>
        <taxon>Candidatus Saccharimonadota incertae sedis</taxon>
        <taxon>Candidatus Minimicrobia</taxon>
    </lineage>
</organism>
<evidence type="ECO:0000313" key="3">
    <source>
        <dbReference type="EMBL" id="QWQ31870.1"/>
    </source>
</evidence>
<dbReference type="GO" id="GO:0009307">
    <property type="term" value="P:DNA restriction-modification system"/>
    <property type="evidence" value="ECO:0007669"/>
    <property type="project" value="UniProtKB-KW"/>
</dbReference>
<reference evidence="3" key="1">
    <citation type="submission" date="2021-06" db="EMBL/GenBank/DDBJ databases">
        <title>An adapted protocol for Saccharibacteria cultivation: two new species join this phylum of Candidate Phyla Radiations.</title>
        <authorList>
            <person name="Ibrahim A."/>
            <person name="Maatouk M."/>
            <person name="Raoult D."/>
            <person name="Bittar F."/>
        </authorList>
    </citation>
    <scope>NUCLEOTIDE SEQUENCE</scope>
    <source>
        <strain evidence="3">IHU2</strain>
    </source>
</reference>
<dbReference type="REBASE" id="514720">
    <property type="entry name" value="S3.SbaIHU2ORF2235P"/>
</dbReference>
<evidence type="ECO:0000313" key="4">
    <source>
        <dbReference type="Proteomes" id="UP000677117"/>
    </source>
</evidence>